<accession>A0A3Q9BIK8</accession>
<comment type="similarity">
    <text evidence="1">Belongs to the type-I restriction system S methylase family.</text>
</comment>
<dbReference type="KEGG" id="jeh:EJN90_00145"/>
<name>A0A3Q9BIK8_9LACT</name>
<dbReference type="REBASE" id="286086">
    <property type="entry name" value="S2.JspT32ORF150P"/>
</dbReference>
<keyword evidence="6" id="KW-1185">Reference proteome</keyword>
<keyword evidence="5" id="KW-0255">Endonuclease</keyword>
<keyword evidence="5" id="KW-0540">Nuclease</keyword>
<keyword evidence="2" id="KW-0680">Restriction system</keyword>
<evidence type="ECO:0000313" key="5">
    <source>
        <dbReference type="EMBL" id="AZP03202.1"/>
    </source>
</evidence>
<evidence type="ECO:0000256" key="3">
    <source>
        <dbReference type="ARBA" id="ARBA00023125"/>
    </source>
</evidence>
<dbReference type="AlphaFoldDB" id="A0A3Q9BIK8"/>
<sequence>MFSLDKKAPVVRFKGFEDEWEQRKLGDMVDRLKSYSLSRDVETSEETGIKYIHYGDIHTKVADKITRKSNLPTIKNGIYESLQKGDLILADASEDYQGIATPSIIIEDMAFQIVAGLHTIAIRPIEVDSIYLYYLINTQTFRRHGYRVGTGMKVFGISVKNIMNFTTLFPSYEEQVKTGSLLLRIEKTIALHQRKLETLKQLKKGFLQKLFPKNQENVPEIRFANFQAEWEQRKLDEISDKVTEKNINNEFTETLTNSAEYGIINQREFFDKDISNKKNLNGYYVVRKDDFVYNPRISNYAPVGPIKRNKLGRTGVMSPLYYIFRTHNIDKTFLEYYFDTTIWHRFMKLQGDSGARADRFAIKDSVFKTMPIPSPSIEEQEKIGCIFKVIDDTVALHQKKLEQLQLLKSGLLQKMFI</sequence>
<dbReference type="Pfam" id="PF01420">
    <property type="entry name" value="Methylase_S"/>
    <property type="match status" value="2"/>
</dbReference>
<evidence type="ECO:0000259" key="4">
    <source>
        <dbReference type="Pfam" id="PF01420"/>
    </source>
</evidence>
<dbReference type="OrthoDB" id="9795776at2"/>
<dbReference type="EMBL" id="CP034465">
    <property type="protein sequence ID" value="AZP03202.1"/>
    <property type="molecule type" value="Genomic_DNA"/>
</dbReference>
<dbReference type="PANTHER" id="PTHR30408:SF12">
    <property type="entry name" value="TYPE I RESTRICTION ENZYME MJAVIII SPECIFICITY SUBUNIT"/>
    <property type="match status" value="1"/>
</dbReference>
<dbReference type="Proteomes" id="UP000273326">
    <property type="component" value="Chromosome"/>
</dbReference>
<reference evidence="6" key="1">
    <citation type="submission" date="2018-12" db="EMBL/GenBank/DDBJ databases">
        <title>Complete genome sequencing of Jeotgalibaca sp. H21T32.</title>
        <authorList>
            <person name="Bae J.-W."/>
            <person name="Lee S.-Y."/>
        </authorList>
    </citation>
    <scope>NUCLEOTIDE SEQUENCE [LARGE SCALE GENOMIC DNA]</scope>
    <source>
        <strain evidence="6">H21T32</strain>
    </source>
</reference>
<feature type="domain" description="Type I restriction modification DNA specificity" evidence="4">
    <location>
        <begin position="18"/>
        <end position="201"/>
    </location>
</feature>
<dbReference type="InterPro" id="IPR052021">
    <property type="entry name" value="Type-I_RS_S_subunit"/>
</dbReference>
<evidence type="ECO:0000256" key="1">
    <source>
        <dbReference type="ARBA" id="ARBA00010923"/>
    </source>
</evidence>
<dbReference type="GO" id="GO:0004519">
    <property type="term" value="F:endonuclease activity"/>
    <property type="evidence" value="ECO:0007669"/>
    <property type="project" value="UniProtKB-KW"/>
</dbReference>
<evidence type="ECO:0000313" key="6">
    <source>
        <dbReference type="Proteomes" id="UP000273326"/>
    </source>
</evidence>
<dbReference type="InterPro" id="IPR000055">
    <property type="entry name" value="Restrct_endonuc_typeI_TRD"/>
</dbReference>
<dbReference type="SUPFAM" id="SSF116734">
    <property type="entry name" value="DNA methylase specificity domain"/>
    <property type="match status" value="2"/>
</dbReference>
<evidence type="ECO:0000256" key="2">
    <source>
        <dbReference type="ARBA" id="ARBA00022747"/>
    </source>
</evidence>
<proteinExistence type="inferred from homology"/>
<gene>
    <name evidence="5" type="ORF">EJN90_00145</name>
</gene>
<keyword evidence="3" id="KW-0238">DNA-binding</keyword>
<feature type="domain" description="Type I restriction modification DNA specificity" evidence="4">
    <location>
        <begin position="229"/>
        <end position="405"/>
    </location>
</feature>
<dbReference type="GO" id="GO:0009307">
    <property type="term" value="P:DNA restriction-modification system"/>
    <property type="evidence" value="ECO:0007669"/>
    <property type="project" value="UniProtKB-KW"/>
</dbReference>
<dbReference type="Gene3D" id="3.90.220.20">
    <property type="entry name" value="DNA methylase specificity domains"/>
    <property type="match status" value="2"/>
</dbReference>
<protein>
    <submittedName>
        <fullName evidence="5">Restriction endonuclease subunit S</fullName>
    </submittedName>
</protein>
<keyword evidence="5" id="KW-0378">Hydrolase</keyword>
<dbReference type="InterPro" id="IPR044946">
    <property type="entry name" value="Restrct_endonuc_typeI_TRD_sf"/>
</dbReference>
<organism evidence="5 6">
    <name type="scientific">Jeotgalibaca ciconiae</name>
    <dbReference type="NCBI Taxonomy" id="2496265"/>
    <lineage>
        <taxon>Bacteria</taxon>
        <taxon>Bacillati</taxon>
        <taxon>Bacillota</taxon>
        <taxon>Bacilli</taxon>
        <taxon>Lactobacillales</taxon>
        <taxon>Carnobacteriaceae</taxon>
        <taxon>Jeotgalibaca</taxon>
    </lineage>
</organism>
<dbReference type="GO" id="GO:0003677">
    <property type="term" value="F:DNA binding"/>
    <property type="evidence" value="ECO:0007669"/>
    <property type="project" value="UniProtKB-KW"/>
</dbReference>
<dbReference type="PANTHER" id="PTHR30408">
    <property type="entry name" value="TYPE-1 RESTRICTION ENZYME ECOKI SPECIFICITY PROTEIN"/>
    <property type="match status" value="1"/>
</dbReference>